<dbReference type="PANTHER" id="PTHR42776:SF27">
    <property type="entry name" value="DIPEPTIDYL PEPTIDASE FAMILY MEMBER 6"/>
    <property type="match status" value="1"/>
</dbReference>
<dbReference type="AlphaFoldDB" id="A0AAF0CH60"/>
<dbReference type="Pfam" id="PF00326">
    <property type="entry name" value="Peptidase_S9"/>
    <property type="match status" value="1"/>
</dbReference>
<feature type="chain" id="PRO_5042056994" description="Acyl-peptide hydrolase" evidence="6">
    <location>
        <begin position="21"/>
        <end position="641"/>
    </location>
</feature>
<name>A0AAF0CH60_9BACT</name>
<dbReference type="Gene3D" id="3.40.50.1820">
    <property type="entry name" value="alpha/beta hydrolase"/>
    <property type="match status" value="1"/>
</dbReference>
<sequence>MFKSFIPFLLVSLIAATAFAQPIPAKRLARKPEFTNIQLSPNGQSIAYQRINDDDLISLEVLDLATGEKQGVAGTENYDVGGYSWVNDTQLAVILTKDKIYGVGLYVYDRDTGRLAAITEGGFGLVSIPRDRRNRVVARTGGDQGVLIEYTTSVDRKNKAFGSNFDPVKQTYPPPPAGRLRAYFADVTGEPVLAAVFKDGSERAYVLNREAETWSESGLDLETTPILAIAADRQLAWVARQTADGGSEIVHYDLAAGRFGEKVYQDSDYDLRGARLVLDRTGRTLRAIVYSRVRMHAVWFDDKLEQAHARISEALAGYDIVLVDRSRDEQRVIFAAVSSTEPGQYFLADLGTGAIQHIAASAPWLEGQPLSPTASFNYEARDGLQLQAYLTLPTGPKAQKPYPLMVLGHGGPWARDNWRFDPEVQFLASRGYAVLQPNYRGSTGFRAAVSLHDRFEFRKMHDDVTDAVRALVKGGIADPDQLGIMGASFGGYLAIAGAAWEPDLYRVAITNVGVFDWDMLISDSRRESYTSYHWLMKNIGNDPAKVAAFSPLKQVDDIRIPVFIAHGRQDIRVDISQSVRLERALKSNGTPHETYYEGDSAHGFAAAEAQAAYLEALDSFLIKYFPTNRAEVPVGTPESTD</sequence>
<keyword evidence="9" id="KW-1185">Reference proteome</keyword>
<dbReference type="GO" id="GO:0006508">
    <property type="term" value="P:proteolysis"/>
    <property type="evidence" value="ECO:0007669"/>
    <property type="project" value="InterPro"/>
</dbReference>
<protein>
    <recommendedName>
        <fullName evidence="4">Acyl-peptide hydrolase</fullName>
    </recommendedName>
    <alternativeName>
        <fullName evidence="3">Acylaminoacyl-peptidase</fullName>
    </alternativeName>
</protein>
<dbReference type="InterPro" id="IPR002471">
    <property type="entry name" value="Pept_S9_AS"/>
</dbReference>
<dbReference type="RefSeq" id="WP_330930621.1">
    <property type="nucleotide sequence ID" value="NZ_CP119075.1"/>
</dbReference>
<dbReference type="SUPFAM" id="SSF53474">
    <property type="entry name" value="alpha/beta-Hydrolases"/>
    <property type="match status" value="1"/>
</dbReference>
<comment type="function">
    <text evidence="5">This enzyme catalyzes the hydrolysis of the N-terminal peptide bond of an N-acetylated peptide to generate an N-acetylated amino acid and a peptide with a free N-terminus. It preferentially cleaves off Ac-Ala, Ac-Met and Ac-Ser. Also, involved in the degradation of oxidized and glycated proteins.</text>
</comment>
<keyword evidence="1" id="KW-0378">Hydrolase</keyword>
<proteinExistence type="predicted"/>
<dbReference type="KEGG" id="slom:PXH66_16390"/>
<evidence type="ECO:0000256" key="6">
    <source>
        <dbReference type="SAM" id="SignalP"/>
    </source>
</evidence>
<evidence type="ECO:0000256" key="2">
    <source>
        <dbReference type="ARBA" id="ARBA00022990"/>
    </source>
</evidence>
<dbReference type="InterPro" id="IPR029058">
    <property type="entry name" value="AB_hydrolase_fold"/>
</dbReference>
<gene>
    <name evidence="8" type="ORF">PXH66_16390</name>
</gene>
<evidence type="ECO:0000256" key="5">
    <source>
        <dbReference type="ARBA" id="ARBA00045885"/>
    </source>
</evidence>
<evidence type="ECO:0000256" key="4">
    <source>
        <dbReference type="ARBA" id="ARBA00032596"/>
    </source>
</evidence>
<keyword evidence="6" id="KW-0732">Signal</keyword>
<evidence type="ECO:0000256" key="1">
    <source>
        <dbReference type="ARBA" id="ARBA00022801"/>
    </source>
</evidence>
<keyword evidence="2" id="KW-0007">Acetylation</keyword>
<dbReference type="InterPro" id="IPR011042">
    <property type="entry name" value="6-blade_b-propeller_TolB-like"/>
</dbReference>
<dbReference type="PROSITE" id="PS00708">
    <property type="entry name" value="PRO_ENDOPEP_SER"/>
    <property type="match status" value="1"/>
</dbReference>
<accession>A0AAF0CH60</accession>
<evidence type="ECO:0000313" key="8">
    <source>
        <dbReference type="EMBL" id="WED63917.1"/>
    </source>
</evidence>
<dbReference type="Proteomes" id="UP001218638">
    <property type="component" value="Chromosome"/>
</dbReference>
<evidence type="ECO:0000313" key="9">
    <source>
        <dbReference type="Proteomes" id="UP001218638"/>
    </source>
</evidence>
<evidence type="ECO:0000259" key="7">
    <source>
        <dbReference type="Pfam" id="PF00326"/>
    </source>
</evidence>
<dbReference type="InterPro" id="IPR001375">
    <property type="entry name" value="Peptidase_S9_cat"/>
</dbReference>
<dbReference type="PANTHER" id="PTHR42776">
    <property type="entry name" value="SERINE PEPTIDASE S9 FAMILY MEMBER"/>
    <property type="match status" value="1"/>
</dbReference>
<dbReference type="SUPFAM" id="SSF82171">
    <property type="entry name" value="DPP6 N-terminal domain-like"/>
    <property type="match status" value="1"/>
</dbReference>
<evidence type="ECO:0000256" key="3">
    <source>
        <dbReference type="ARBA" id="ARBA00032284"/>
    </source>
</evidence>
<reference evidence="8" key="1">
    <citation type="submission" date="2023-03" db="EMBL/GenBank/DDBJ databases">
        <title>Lomoglobus Profundus gen. nov., sp. nov., a novel member of the phylum Verrucomicrobia, isolated from deep-marine sediment of South China Sea.</title>
        <authorList>
            <person name="Ahmad T."/>
            <person name="Ishaq S.E."/>
            <person name="Wang F."/>
        </authorList>
    </citation>
    <scope>NUCLEOTIDE SEQUENCE</scope>
    <source>
        <strain evidence="8">LMO-M01</strain>
    </source>
</reference>
<dbReference type="Gene3D" id="2.120.10.30">
    <property type="entry name" value="TolB, C-terminal domain"/>
    <property type="match status" value="1"/>
</dbReference>
<organism evidence="8 9">
    <name type="scientific">Synoicihabitans lomoniglobus</name>
    <dbReference type="NCBI Taxonomy" id="2909285"/>
    <lineage>
        <taxon>Bacteria</taxon>
        <taxon>Pseudomonadati</taxon>
        <taxon>Verrucomicrobiota</taxon>
        <taxon>Opitutia</taxon>
        <taxon>Opitutales</taxon>
        <taxon>Opitutaceae</taxon>
        <taxon>Synoicihabitans</taxon>
    </lineage>
</organism>
<feature type="domain" description="Peptidase S9 prolyl oligopeptidase catalytic" evidence="7">
    <location>
        <begin position="418"/>
        <end position="625"/>
    </location>
</feature>
<feature type="signal peptide" evidence="6">
    <location>
        <begin position="1"/>
        <end position="20"/>
    </location>
</feature>
<dbReference type="GO" id="GO:0004252">
    <property type="term" value="F:serine-type endopeptidase activity"/>
    <property type="evidence" value="ECO:0007669"/>
    <property type="project" value="InterPro"/>
</dbReference>
<dbReference type="EMBL" id="CP119075">
    <property type="protein sequence ID" value="WED63917.1"/>
    <property type="molecule type" value="Genomic_DNA"/>
</dbReference>